<reference evidence="9" key="2">
    <citation type="submission" date="2021-12" db="EMBL/GenBank/DDBJ databases">
        <authorList>
            <person name="Veyrier F.J."/>
        </authorList>
    </citation>
    <scope>NUCLEOTIDE SEQUENCE</scope>
    <source>
        <strain evidence="9">1258/02</strain>
    </source>
</reference>
<evidence type="ECO:0000256" key="1">
    <source>
        <dbReference type="ARBA" id="ARBA00004651"/>
    </source>
</evidence>
<dbReference type="PANTHER" id="PTHR43124:SF3">
    <property type="entry name" value="CHLORAMPHENICOL EFFLUX PUMP RV0191"/>
    <property type="match status" value="1"/>
</dbReference>
<proteinExistence type="predicted"/>
<feature type="transmembrane region" description="Helical" evidence="6">
    <location>
        <begin position="365"/>
        <end position="383"/>
    </location>
</feature>
<feature type="transmembrane region" description="Helical" evidence="6">
    <location>
        <begin position="275"/>
        <end position="294"/>
    </location>
</feature>
<evidence type="ECO:0000256" key="5">
    <source>
        <dbReference type="ARBA" id="ARBA00023136"/>
    </source>
</evidence>
<feature type="transmembrane region" description="Helical" evidence="6">
    <location>
        <begin position="135"/>
        <end position="155"/>
    </location>
</feature>
<evidence type="ECO:0000313" key="10">
    <source>
        <dbReference type="Proteomes" id="UP000294721"/>
    </source>
</evidence>
<keyword evidence="10" id="KW-1185">Reference proteome</keyword>
<evidence type="ECO:0000256" key="4">
    <source>
        <dbReference type="ARBA" id="ARBA00022989"/>
    </source>
</evidence>
<dbReference type="GO" id="GO:0005886">
    <property type="term" value="C:plasma membrane"/>
    <property type="evidence" value="ECO:0007669"/>
    <property type="project" value="UniProtKB-SubCell"/>
</dbReference>
<dbReference type="AlphaFoldDB" id="A0AAE9GVY0"/>
<dbReference type="Gene3D" id="1.20.1250.20">
    <property type="entry name" value="MFS general substrate transporter like domains"/>
    <property type="match status" value="2"/>
</dbReference>
<dbReference type="GO" id="GO:0022857">
    <property type="term" value="F:transmembrane transporter activity"/>
    <property type="evidence" value="ECO:0007669"/>
    <property type="project" value="InterPro"/>
</dbReference>
<feature type="transmembrane region" description="Helical" evidence="6">
    <location>
        <begin position="49"/>
        <end position="70"/>
    </location>
</feature>
<evidence type="ECO:0000256" key="6">
    <source>
        <dbReference type="SAM" id="Phobius"/>
    </source>
</evidence>
<comment type="subcellular location">
    <subcellularLocation>
        <location evidence="1">Cell membrane</location>
        <topology evidence="1">Multi-pass membrane protein</topology>
    </subcellularLocation>
</comment>
<evidence type="ECO:0000256" key="2">
    <source>
        <dbReference type="ARBA" id="ARBA00022475"/>
    </source>
</evidence>
<dbReference type="RefSeq" id="WP_132952828.1">
    <property type="nucleotide sequence ID" value="NZ_CP091507.1"/>
</dbReference>
<dbReference type="InterPro" id="IPR020846">
    <property type="entry name" value="MFS_dom"/>
</dbReference>
<dbReference type="Proteomes" id="UP000829756">
    <property type="component" value="Chromosome"/>
</dbReference>
<dbReference type="InterPro" id="IPR011701">
    <property type="entry name" value="MFS"/>
</dbReference>
<feature type="transmembrane region" description="Helical" evidence="6">
    <location>
        <begin position="300"/>
        <end position="319"/>
    </location>
</feature>
<feature type="transmembrane region" description="Helical" evidence="6">
    <location>
        <begin position="339"/>
        <end position="359"/>
    </location>
</feature>
<evidence type="ECO:0000259" key="7">
    <source>
        <dbReference type="PROSITE" id="PS50850"/>
    </source>
</evidence>
<feature type="transmembrane region" description="Helical" evidence="6">
    <location>
        <begin position="161"/>
        <end position="185"/>
    </location>
</feature>
<dbReference type="Proteomes" id="UP000294721">
    <property type="component" value="Unassembled WGS sequence"/>
</dbReference>
<dbReference type="PROSITE" id="PS50850">
    <property type="entry name" value="MFS"/>
    <property type="match status" value="1"/>
</dbReference>
<reference evidence="8 10" key="1">
    <citation type="submission" date="2019-03" db="EMBL/GenBank/DDBJ databases">
        <title>Genomic Encyclopedia of Type Strains, Phase IV (KMG-IV): sequencing the most valuable type-strain genomes for metagenomic binning, comparative biology and taxonomic classification.</title>
        <authorList>
            <person name="Goeker M."/>
        </authorList>
    </citation>
    <scope>NUCLEOTIDE SEQUENCE [LARGE SCALE GENOMIC DNA]</scope>
    <source>
        <strain evidence="8 10">DSM 17474</strain>
    </source>
</reference>
<keyword evidence="3 6" id="KW-0812">Transmembrane</keyword>
<evidence type="ECO:0000313" key="8">
    <source>
        <dbReference type="EMBL" id="TCP09168.1"/>
    </source>
</evidence>
<feature type="transmembrane region" description="Helical" evidence="6">
    <location>
        <begin position="242"/>
        <end position="263"/>
    </location>
</feature>
<dbReference type="PANTHER" id="PTHR43124">
    <property type="entry name" value="PURINE EFFLUX PUMP PBUE"/>
    <property type="match status" value="1"/>
</dbReference>
<dbReference type="EMBL" id="CP091507">
    <property type="protein sequence ID" value="UOO79047.1"/>
    <property type="molecule type" value="Genomic_DNA"/>
</dbReference>
<evidence type="ECO:0000313" key="11">
    <source>
        <dbReference type="Proteomes" id="UP000829756"/>
    </source>
</evidence>
<feature type="transmembrane region" description="Helical" evidence="6">
    <location>
        <begin position="101"/>
        <end position="123"/>
    </location>
</feature>
<keyword evidence="4 6" id="KW-1133">Transmembrane helix</keyword>
<evidence type="ECO:0000313" key="9">
    <source>
        <dbReference type="EMBL" id="UOO79047.1"/>
    </source>
</evidence>
<feature type="transmembrane region" description="Helical" evidence="6">
    <location>
        <begin position="77"/>
        <end position="95"/>
    </location>
</feature>
<dbReference type="InterPro" id="IPR050189">
    <property type="entry name" value="MFS_Efflux_Transporters"/>
</dbReference>
<name>A0AAE9GVY0_9NEIS</name>
<dbReference type="EMBL" id="SLXE01000004">
    <property type="protein sequence ID" value="TCP09168.1"/>
    <property type="molecule type" value="Genomic_DNA"/>
</dbReference>
<gene>
    <name evidence="8" type="ORF">EV680_10433</name>
    <name evidence="9" type="ORF">LVJ78_10170</name>
</gene>
<sequence>MSHTIPHPRLLLLALALGGFAIGITEFATMGLIPYIAAGLGISEPTAGHLISAYALGVVVGAPSIAVLAARMSRRTLLLCLMGAFALGHIATALADNYSSLLVWRFLSGLPHGAYFGVGALVAASLVPPAKRAQAVGMMMLGLTVACTIGVPLISWTGQAIGWRACFVIVAVLAVATTVSLALFLPKQAMRSGGSSAIRELKALTNKQVWLTLLTGAIGFGGMFAIYTYMASTLMEVTKVSAAVVPLVLALFGVGMTLGNLIIPRFAVGKKLMPCIAGLLLWSMVMLALFPLAAHDIRTISLLVVLIGMGGAIGTLLQVRLMDVAPDAQTMAGALNNSAFNAANALGPFLGGLAINAGFGWTSTGIVGSLLALGGLIIWFASYRLEKRTASV</sequence>
<keyword evidence="5 6" id="KW-0472">Membrane</keyword>
<accession>A0AAE9GVY0</accession>
<dbReference type="Pfam" id="PF07690">
    <property type="entry name" value="MFS_1"/>
    <property type="match status" value="1"/>
</dbReference>
<organism evidence="9 11">
    <name type="scientific">Uruburuella suis</name>
    <dbReference type="NCBI Taxonomy" id="252130"/>
    <lineage>
        <taxon>Bacteria</taxon>
        <taxon>Pseudomonadati</taxon>
        <taxon>Pseudomonadota</taxon>
        <taxon>Betaproteobacteria</taxon>
        <taxon>Neisseriales</taxon>
        <taxon>Neisseriaceae</taxon>
        <taxon>Uruburuella</taxon>
    </lineage>
</organism>
<dbReference type="SUPFAM" id="SSF103473">
    <property type="entry name" value="MFS general substrate transporter"/>
    <property type="match status" value="1"/>
</dbReference>
<protein>
    <submittedName>
        <fullName evidence="8">DHA1 family inner membrane transport protein</fullName>
    </submittedName>
    <submittedName>
        <fullName evidence="9">MFS transporter</fullName>
    </submittedName>
</protein>
<dbReference type="InterPro" id="IPR036259">
    <property type="entry name" value="MFS_trans_sf"/>
</dbReference>
<dbReference type="KEGG" id="usu:LVJ78_10170"/>
<evidence type="ECO:0000256" key="3">
    <source>
        <dbReference type="ARBA" id="ARBA00022692"/>
    </source>
</evidence>
<reference evidence="9" key="3">
    <citation type="journal article" date="2022" name="Res Sq">
        <title>Evolution of multicellular longitudinally dividing oral cavity symbionts (Neisseriaceae).</title>
        <authorList>
            <person name="Nyongesa S."/>
            <person name="Weber P."/>
            <person name="Bernet E."/>
            <person name="Pullido F."/>
            <person name="Nieckarz M."/>
            <person name="Delaby M."/>
            <person name="Nieves C."/>
            <person name="Viehboeck T."/>
            <person name="Krause N."/>
            <person name="Rivera-Millot A."/>
            <person name="Nakamura A."/>
            <person name="Vischer N."/>
            <person name="VanNieuwenhze M."/>
            <person name="Brun Y."/>
            <person name="Cava F."/>
            <person name="Bulgheresi S."/>
            <person name="Veyrier F."/>
        </authorList>
    </citation>
    <scope>NUCLEOTIDE SEQUENCE</scope>
    <source>
        <strain evidence="9">1258/02</strain>
    </source>
</reference>
<keyword evidence="2" id="KW-1003">Cell membrane</keyword>
<dbReference type="CDD" id="cd17324">
    <property type="entry name" value="MFS_NepI_like"/>
    <property type="match status" value="1"/>
</dbReference>
<feature type="transmembrane region" description="Helical" evidence="6">
    <location>
        <begin position="209"/>
        <end position="230"/>
    </location>
</feature>
<feature type="domain" description="Major facilitator superfamily (MFS) profile" evidence="7">
    <location>
        <begin position="11"/>
        <end position="386"/>
    </location>
</feature>